<evidence type="ECO:0000256" key="11">
    <source>
        <dbReference type="RuleBase" id="RU003357"/>
    </source>
</evidence>
<dbReference type="InterPro" id="IPR039426">
    <property type="entry name" value="TonB-dep_rcpt-like"/>
</dbReference>
<accession>A0A840CEW9</accession>
<evidence type="ECO:0000256" key="7">
    <source>
        <dbReference type="ARBA" id="ARBA00023136"/>
    </source>
</evidence>
<evidence type="ECO:0000256" key="8">
    <source>
        <dbReference type="ARBA" id="ARBA00023170"/>
    </source>
</evidence>
<comment type="similarity">
    <text evidence="10 11">Belongs to the TonB-dependent receptor family.</text>
</comment>
<protein>
    <submittedName>
        <fullName evidence="15">Outer membrane cobalamin receptor</fullName>
    </submittedName>
</protein>
<evidence type="ECO:0000259" key="14">
    <source>
        <dbReference type="Pfam" id="PF07715"/>
    </source>
</evidence>
<organism evidence="15 16">
    <name type="scientific">Dysgonomonas hofstadii</name>
    <dbReference type="NCBI Taxonomy" id="637886"/>
    <lineage>
        <taxon>Bacteria</taxon>
        <taxon>Pseudomonadati</taxon>
        <taxon>Bacteroidota</taxon>
        <taxon>Bacteroidia</taxon>
        <taxon>Bacteroidales</taxon>
        <taxon>Dysgonomonadaceae</taxon>
        <taxon>Dysgonomonas</taxon>
    </lineage>
</organism>
<keyword evidence="9 10" id="KW-0998">Cell outer membrane</keyword>
<keyword evidence="8 15" id="KW-0675">Receptor</keyword>
<dbReference type="GO" id="GO:0044718">
    <property type="term" value="P:siderophore transmembrane transport"/>
    <property type="evidence" value="ECO:0007669"/>
    <property type="project" value="TreeGrafter"/>
</dbReference>
<evidence type="ECO:0000256" key="1">
    <source>
        <dbReference type="ARBA" id="ARBA00004571"/>
    </source>
</evidence>
<evidence type="ECO:0000256" key="12">
    <source>
        <dbReference type="SAM" id="SignalP"/>
    </source>
</evidence>
<keyword evidence="5 12" id="KW-0732">Signal</keyword>
<keyword evidence="2 10" id="KW-0813">Transport</keyword>
<keyword evidence="6 11" id="KW-0798">TonB box</keyword>
<name>A0A840CEW9_9BACT</name>
<dbReference type="PANTHER" id="PTHR30069">
    <property type="entry name" value="TONB-DEPENDENT OUTER MEMBRANE RECEPTOR"/>
    <property type="match status" value="1"/>
</dbReference>
<dbReference type="Pfam" id="PF00593">
    <property type="entry name" value="TonB_dep_Rec_b-barrel"/>
    <property type="match status" value="1"/>
</dbReference>
<feature type="chain" id="PRO_5032420130" evidence="12">
    <location>
        <begin position="21"/>
        <end position="666"/>
    </location>
</feature>
<dbReference type="PROSITE" id="PS52016">
    <property type="entry name" value="TONB_DEPENDENT_REC_3"/>
    <property type="match status" value="1"/>
</dbReference>
<dbReference type="InterPro" id="IPR037066">
    <property type="entry name" value="Plug_dom_sf"/>
</dbReference>
<dbReference type="GO" id="GO:0009279">
    <property type="term" value="C:cell outer membrane"/>
    <property type="evidence" value="ECO:0007669"/>
    <property type="project" value="UniProtKB-SubCell"/>
</dbReference>
<keyword evidence="3 10" id="KW-1134">Transmembrane beta strand</keyword>
<feature type="domain" description="TonB-dependent receptor-like beta-barrel" evidence="13">
    <location>
        <begin position="200"/>
        <end position="639"/>
    </location>
</feature>
<dbReference type="GO" id="GO:0015344">
    <property type="term" value="F:siderophore uptake transmembrane transporter activity"/>
    <property type="evidence" value="ECO:0007669"/>
    <property type="project" value="TreeGrafter"/>
</dbReference>
<feature type="signal peptide" evidence="12">
    <location>
        <begin position="1"/>
        <end position="20"/>
    </location>
</feature>
<keyword evidence="4 10" id="KW-0812">Transmembrane</keyword>
<dbReference type="PANTHER" id="PTHR30069:SF29">
    <property type="entry name" value="HEMOGLOBIN AND HEMOGLOBIN-HAPTOGLOBIN-BINDING PROTEIN 1-RELATED"/>
    <property type="match status" value="1"/>
</dbReference>
<dbReference type="Gene3D" id="2.40.170.20">
    <property type="entry name" value="TonB-dependent receptor, beta-barrel domain"/>
    <property type="match status" value="1"/>
</dbReference>
<dbReference type="AlphaFoldDB" id="A0A840CEW9"/>
<evidence type="ECO:0000256" key="3">
    <source>
        <dbReference type="ARBA" id="ARBA00022452"/>
    </source>
</evidence>
<dbReference type="Gene3D" id="2.170.130.10">
    <property type="entry name" value="TonB-dependent receptor, plug domain"/>
    <property type="match status" value="1"/>
</dbReference>
<evidence type="ECO:0000256" key="2">
    <source>
        <dbReference type="ARBA" id="ARBA00022448"/>
    </source>
</evidence>
<gene>
    <name evidence="15" type="ORF">GGR21_000424</name>
</gene>
<evidence type="ECO:0000256" key="4">
    <source>
        <dbReference type="ARBA" id="ARBA00022692"/>
    </source>
</evidence>
<dbReference type="RefSeq" id="WP_183305499.1">
    <property type="nucleotide sequence ID" value="NZ_JACIEP010000002.1"/>
</dbReference>
<evidence type="ECO:0000256" key="5">
    <source>
        <dbReference type="ARBA" id="ARBA00022729"/>
    </source>
</evidence>
<keyword evidence="7 10" id="KW-0472">Membrane</keyword>
<comment type="caution">
    <text evidence="15">The sequence shown here is derived from an EMBL/GenBank/DDBJ whole genome shotgun (WGS) entry which is preliminary data.</text>
</comment>
<sequence length="666" mass="75531">MVRVSIFSVLFFSIVCTLQAQIKDSIPDQKLREIEISVHNKPLNSLSTSPLQVITNDELLQQGIQSVADAVRRFNGIVLKDYGGIGGLKTIAIRGMGAEHTAISYDGVMVSNVQSGQVDLGRFSLDNISMVSLNIGQSDEILQTAKSFASSGVLNLQTITPEFIERNFTGHASITAGSFGLFNPMLDYAQKLNETFVVSANGSWQRADGNYPFKDYTTGEKKKRNNSDVDIWRTELNLFSDFGKSGKLNAKVYYFDSERGLPGNVTYGNDYAAERLWDKNFFSQLAYINNLGNKFKLKSQIKYDYVYTKYEDKHDKYSQYPNNTLRNIYKEQELYLSNALQYLLNDKISFSFAEDLFYNKLKNEIQLAEALPYPERYNSLSALAFQYKHKRLIVTSSILATYISEKTKNNSKNTTYKKLSPSLGLSYKPIDATNLRIRASYKQTYRVPSFTELYYTPVDKKLNPESARQFNLGLTWVGAIPNTAFNYISLSADAYYNNVDDKIVIIPKTFIATAFNMGKVDIKGIDLRAVSNYAINSKMSLNLSLAYSYMKALDVTDKSNDTYKHQLVYTPQHSGSASLSFDNPWIIFSYSMVAASKRYSLPINEKSNALDAYTDHSISLYRAFKIKNNELYLQGNILNIWNNNYDIIKFYPMPGRSFKISAGIKF</sequence>
<evidence type="ECO:0000256" key="10">
    <source>
        <dbReference type="PROSITE-ProRule" id="PRU01360"/>
    </source>
</evidence>
<dbReference type="Proteomes" id="UP000555103">
    <property type="component" value="Unassembled WGS sequence"/>
</dbReference>
<evidence type="ECO:0000313" key="15">
    <source>
        <dbReference type="EMBL" id="MBB4034537.1"/>
    </source>
</evidence>
<dbReference type="EMBL" id="JACIEP010000002">
    <property type="protein sequence ID" value="MBB4034537.1"/>
    <property type="molecule type" value="Genomic_DNA"/>
</dbReference>
<evidence type="ECO:0000256" key="9">
    <source>
        <dbReference type="ARBA" id="ARBA00023237"/>
    </source>
</evidence>
<proteinExistence type="inferred from homology"/>
<evidence type="ECO:0000313" key="16">
    <source>
        <dbReference type="Proteomes" id="UP000555103"/>
    </source>
</evidence>
<dbReference type="Pfam" id="PF07715">
    <property type="entry name" value="Plug"/>
    <property type="match status" value="1"/>
</dbReference>
<comment type="subcellular location">
    <subcellularLocation>
        <location evidence="1 10">Cell outer membrane</location>
        <topology evidence="1 10">Multi-pass membrane protein</topology>
    </subcellularLocation>
</comment>
<feature type="domain" description="TonB-dependent receptor plug" evidence="14">
    <location>
        <begin position="48"/>
        <end position="135"/>
    </location>
</feature>
<evidence type="ECO:0000256" key="6">
    <source>
        <dbReference type="ARBA" id="ARBA00023077"/>
    </source>
</evidence>
<dbReference type="InterPro" id="IPR000531">
    <property type="entry name" value="Beta-barrel_TonB"/>
</dbReference>
<dbReference type="InterPro" id="IPR012910">
    <property type="entry name" value="Plug_dom"/>
</dbReference>
<evidence type="ECO:0000259" key="13">
    <source>
        <dbReference type="Pfam" id="PF00593"/>
    </source>
</evidence>
<dbReference type="InterPro" id="IPR036942">
    <property type="entry name" value="Beta-barrel_TonB_sf"/>
</dbReference>
<keyword evidence="16" id="KW-1185">Reference proteome</keyword>
<reference evidence="15 16" key="1">
    <citation type="submission" date="2020-08" db="EMBL/GenBank/DDBJ databases">
        <title>Genomic Encyclopedia of Type Strains, Phase IV (KMG-IV): sequencing the most valuable type-strain genomes for metagenomic binning, comparative biology and taxonomic classification.</title>
        <authorList>
            <person name="Goeker M."/>
        </authorList>
    </citation>
    <scope>NUCLEOTIDE SEQUENCE [LARGE SCALE GENOMIC DNA]</scope>
    <source>
        <strain evidence="15 16">DSM 104969</strain>
    </source>
</reference>
<dbReference type="SUPFAM" id="SSF56935">
    <property type="entry name" value="Porins"/>
    <property type="match status" value="1"/>
</dbReference>